<sequence length="399" mass="45571">MSACLKDGIPFDQTQMLDRLMPMIKSKNSKPKRAGVVCLGKYFVNDGGMRELILQRESNLFVDLMESLFGEHNHCHYNDKSAVVNAFTSIVTHSDSSTQLNQRRVIQVLVHTLCVDRWLNVDECVTLLQKINSGDSRMQMINEFIEALVTIGTNGDSLYRTQCFFHAIYGPVNIFEANLVLALDASVMKTIVKAMAYPHSRMKAVEFLKSIAMRAEIYPIMREIRLLEKIIELGDGDDYDALFSVRTALEDFVHPNGPFDELLLKTDVFAILTKGIDWNVADAFHERHNLRQNVKAQEPGVRCIQKLIMIDKARMMLFDEQIVDKLLNILAAFKDEPESGERLRLYSPKYDDLLMKTLSRLVTFDDSRKRIHDNKDLQEKLRRFITVPEPGSSSSDAST</sequence>
<dbReference type="SUPFAM" id="SSF48371">
    <property type="entry name" value="ARM repeat"/>
    <property type="match status" value="1"/>
</dbReference>
<dbReference type="AlphaFoldDB" id="A0AA39N731"/>
<proteinExistence type="predicted"/>
<evidence type="ECO:0000313" key="2">
    <source>
        <dbReference type="Proteomes" id="UP001175227"/>
    </source>
</evidence>
<dbReference type="Proteomes" id="UP001175227">
    <property type="component" value="Unassembled WGS sequence"/>
</dbReference>
<dbReference type="EMBL" id="JAUEPR010000178">
    <property type="protein sequence ID" value="KAK0460337.1"/>
    <property type="molecule type" value="Genomic_DNA"/>
</dbReference>
<reference evidence="1" key="1">
    <citation type="submission" date="2023-06" db="EMBL/GenBank/DDBJ databases">
        <authorList>
            <consortium name="Lawrence Berkeley National Laboratory"/>
            <person name="Ahrendt S."/>
            <person name="Sahu N."/>
            <person name="Indic B."/>
            <person name="Wong-Bajracharya J."/>
            <person name="Merenyi Z."/>
            <person name="Ke H.-M."/>
            <person name="Monk M."/>
            <person name="Kocsube S."/>
            <person name="Drula E."/>
            <person name="Lipzen A."/>
            <person name="Balint B."/>
            <person name="Henrissat B."/>
            <person name="Andreopoulos B."/>
            <person name="Martin F.M."/>
            <person name="Harder C.B."/>
            <person name="Rigling D."/>
            <person name="Ford K.L."/>
            <person name="Foster G.D."/>
            <person name="Pangilinan J."/>
            <person name="Papanicolaou A."/>
            <person name="Barry K."/>
            <person name="LaButti K."/>
            <person name="Viragh M."/>
            <person name="Koriabine M."/>
            <person name="Yan M."/>
            <person name="Riley R."/>
            <person name="Champramary S."/>
            <person name="Plett K.L."/>
            <person name="Tsai I.J."/>
            <person name="Slot J."/>
            <person name="Sipos G."/>
            <person name="Plett J."/>
            <person name="Nagy L.G."/>
            <person name="Grigoriev I.V."/>
        </authorList>
    </citation>
    <scope>NUCLEOTIDE SEQUENCE</scope>
    <source>
        <strain evidence="1">ICMP 16352</strain>
    </source>
</reference>
<accession>A0AA39N731</accession>
<dbReference type="InterPro" id="IPR011989">
    <property type="entry name" value="ARM-like"/>
</dbReference>
<gene>
    <name evidence="1" type="ORF">IW261DRAFT_1534237</name>
</gene>
<comment type="caution">
    <text evidence="1">The sequence shown here is derived from an EMBL/GenBank/DDBJ whole genome shotgun (WGS) entry which is preliminary data.</text>
</comment>
<name>A0AA39N731_9AGAR</name>
<dbReference type="InterPro" id="IPR016024">
    <property type="entry name" value="ARM-type_fold"/>
</dbReference>
<organism evidence="1 2">
    <name type="scientific">Armillaria novae-zelandiae</name>
    <dbReference type="NCBI Taxonomy" id="153914"/>
    <lineage>
        <taxon>Eukaryota</taxon>
        <taxon>Fungi</taxon>
        <taxon>Dikarya</taxon>
        <taxon>Basidiomycota</taxon>
        <taxon>Agaricomycotina</taxon>
        <taxon>Agaricomycetes</taxon>
        <taxon>Agaricomycetidae</taxon>
        <taxon>Agaricales</taxon>
        <taxon>Marasmiineae</taxon>
        <taxon>Physalacriaceae</taxon>
        <taxon>Armillaria</taxon>
    </lineage>
</organism>
<evidence type="ECO:0008006" key="3">
    <source>
        <dbReference type="Google" id="ProtNLM"/>
    </source>
</evidence>
<keyword evidence="2" id="KW-1185">Reference proteome</keyword>
<protein>
    <recommendedName>
        <fullName evidence="3">ARM repeat-containing protein</fullName>
    </recommendedName>
</protein>
<dbReference type="Gene3D" id="1.25.10.10">
    <property type="entry name" value="Leucine-rich Repeat Variant"/>
    <property type="match status" value="1"/>
</dbReference>
<evidence type="ECO:0000313" key="1">
    <source>
        <dbReference type="EMBL" id="KAK0460337.1"/>
    </source>
</evidence>